<accession>A0ABP9SQ53</accession>
<evidence type="ECO:0000313" key="2">
    <source>
        <dbReference type="EMBL" id="GAA5199184.1"/>
    </source>
</evidence>
<protein>
    <recommendedName>
        <fullName evidence="4">Right handed beta helix region</fullName>
    </recommendedName>
</protein>
<keyword evidence="1" id="KW-0732">Signal</keyword>
<reference evidence="3" key="1">
    <citation type="journal article" date="2019" name="Int. J. Syst. Evol. Microbiol.">
        <title>The Global Catalogue of Microorganisms (GCM) 10K type strain sequencing project: providing services to taxonomists for standard genome sequencing and annotation.</title>
        <authorList>
            <consortium name="The Broad Institute Genomics Platform"/>
            <consortium name="The Broad Institute Genome Sequencing Center for Infectious Disease"/>
            <person name="Wu L."/>
            <person name="Ma J."/>
        </authorList>
    </citation>
    <scope>NUCLEOTIDE SEQUENCE [LARGE SCALE GENOMIC DNA]</scope>
    <source>
        <strain evidence="3">JCM 18304</strain>
    </source>
</reference>
<proteinExistence type="predicted"/>
<organism evidence="2 3">
    <name type="scientific">Rugosimonospora acidiphila</name>
    <dbReference type="NCBI Taxonomy" id="556531"/>
    <lineage>
        <taxon>Bacteria</taxon>
        <taxon>Bacillati</taxon>
        <taxon>Actinomycetota</taxon>
        <taxon>Actinomycetes</taxon>
        <taxon>Micromonosporales</taxon>
        <taxon>Micromonosporaceae</taxon>
        <taxon>Rugosimonospora</taxon>
    </lineage>
</organism>
<gene>
    <name evidence="2" type="ORF">GCM10023322_74200</name>
</gene>
<dbReference type="Gene3D" id="2.160.20.10">
    <property type="entry name" value="Single-stranded right-handed beta-helix, Pectin lyase-like"/>
    <property type="match status" value="1"/>
</dbReference>
<keyword evidence="3" id="KW-1185">Reference proteome</keyword>
<dbReference type="Proteomes" id="UP001501570">
    <property type="component" value="Unassembled WGS sequence"/>
</dbReference>
<name>A0ABP9SQ53_9ACTN</name>
<sequence>MRSMRFGRLGRCAGAFLLVGIGAATAGLPSRPAAADVVPPPAGAVVVGVASATCPAPAFATIGAAVAAVPDGSIVYVCAGLYAESVPITKNLTLLGAQFGVDARTGRADPAEESIVSSPTGEFTYAGAATTGVIDGFTLRGAAVPVGDDDGILAVTNAGDGYTWIDNIITANTTGINFRASGAVPTLINHNRITGNTAPGSSSGNGIFFTSGVASNVTISDNAFAGNRPAINTTGVGDGVTRSQNLTIAGNTSVDDGNFVALFLAQHVEISGNTIGRTNPNDPAAGSAMFVSGGNDDVTIANNTIDGGSASGVNLNNIFYSANPSSGVRIADNTITRRLNGVRVAASSTAGPVATGVTISGNQVRDAGVGDPVSGPAAGGNGIWLQGGAQFSVTGNVARGSVSTDCRDETTGGGTAGTANTWTGDIGVTSFPAGLCAGPPAPSITGVISATSVLVGGSLHQTVTVTGTGGQPGTLAWRLLGPVAPVSGSCAGADFAGAPVLASGTLPVTGDGPYAVPDTAVASAGCYSFTDTLTGFAYPTSPSIPAGDPGNTALARTAPTPAITGVISATSVLVGGSLHQTVTVTGTGGQPGTLAWQLLGPVPAPHKGSCAGASFAGAPVRSGGALAVTGDGPYAVPDTFISAAGCYSYIDTLTGPGYATSPTIPVGDPGNTALAGPRILPVTGAGSTIPLSVAGASLVALGWALRCLARPRRPA</sequence>
<dbReference type="EMBL" id="BAABJQ010000036">
    <property type="protein sequence ID" value="GAA5199184.1"/>
    <property type="molecule type" value="Genomic_DNA"/>
</dbReference>
<dbReference type="InterPro" id="IPR006626">
    <property type="entry name" value="PbH1"/>
</dbReference>
<evidence type="ECO:0000256" key="1">
    <source>
        <dbReference type="SAM" id="SignalP"/>
    </source>
</evidence>
<feature type="signal peptide" evidence="1">
    <location>
        <begin position="1"/>
        <end position="26"/>
    </location>
</feature>
<dbReference type="InterPro" id="IPR012334">
    <property type="entry name" value="Pectin_lyas_fold"/>
</dbReference>
<comment type="caution">
    <text evidence="2">The sequence shown here is derived from an EMBL/GenBank/DDBJ whole genome shotgun (WGS) entry which is preliminary data.</text>
</comment>
<dbReference type="InterPro" id="IPR011050">
    <property type="entry name" value="Pectin_lyase_fold/virulence"/>
</dbReference>
<evidence type="ECO:0000313" key="3">
    <source>
        <dbReference type="Proteomes" id="UP001501570"/>
    </source>
</evidence>
<dbReference type="SUPFAM" id="SSF51126">
    <property type="entry name" value="Pectin lyase-like"/>
    <property type="match status" value="1"/>
</dbReference>
<evidence type="ECO:0008006" key="4">
    <source>
        <dbReference type="Google" id="ProtNLM"/>
    </source>
</evidence>
<dbReference type="SMART" id="SM00710">
    <property type="entry name" value="PbH1"/>
    <property type="match status" value="8"/>
</dbReference>
<feature type="chain" id="PRO_5046651290" description="Right handed beta helix region" evidence="1">
    <location>
        <begin position="27"/>
        <end position="715"/>
    </location>
</feature>